<dbReference type="PIRSF" id="PIRSF026649">
    <property type="entry name" value="MsbB"/>
    <property type="match status" value="1"/>
</dbReference>
<evidence type="ECO:0000256" key="4">
    <source>
        <dbReference type="ARBA" id="ARBA00022679"/>
    </source>
</evidence>
<keyword evidence="6 7" id="KW-0012">Acyltransferase</keyword>
<organism evidence="7 8">
    <name type="scientific">Novilysobacter luteus</name>
    <dbReference type="NCBI Taxonomy" id="2822368"/>
    <lineage>
        <taxon>Bacteria</taxon>
        <taxon>Pseudomonadati</taxon>
        <taxon>Pseudomonadota</taxon>
        <taxon>Gammaproteobacteria</taxon>
        <taxon>Lysobacterales</taxon>
        <taxon>Lysobacteraceae</taxon>
        <taxon>Novilysobacter</taxon>
    </lineage>
</organism>
<protein>
    <submittedName>
        <fullName evidence="7">Lipid A biosynthesis lauroyltransferase</fullName>
        <ecNumber evidence="7">2.3.1.241</ecNumber>
    </submittedName>
</protein>
<dbReference type="NCBIfam" id="NF006438">
    <property type="entry name" value="PRK08734.1"/>
    <property type="match status" value="1"/>
</dbReference>
<reference evidence="7 8" key="1">
    <citation type="submission" date="2021-04" db="EMBL/GenBank/DDBJ databases">
        <authorList>
            <person name="Rodrigo-Torres L."/>
            <person name="Arahal R. D."/>
            <person name="Lucena T."/>
        </authorList>
    </citation>
    <scope>NUCLEOTIDE SEQUENCE [LARGE SCALE GENOMIC DNA]</scope>
    <source>
        <strain evidence="7 8">CECT 30171</strain>
    </source>
</reference>
<evidence type="ECO:0000256" key="2">
    <source>
        <dbReference type="ARBA" id="ARBA00022475"/>
    </source>
</evidence>
<evidence type="ECO:0000256" key="3">
    <source>
        <dbReference type="ARBA" id="ARBA00022519"/>
    </source>
</evidence>
<proteinExistence type="predicted"/>
<evidence type="ECO:0000313" key="8">
    <source>
        <dbReference type="Proteomes" id="UP000680116"/>
    </source>
</evidence>
<evidence type="ECO:0000256" key="5">
    <source>
        <dbReference type="ARBA" id="ARBA00023136"/>
    </source>
</evidence>
<dbReference type="EMBL" id="OU015430">
    <property type="protein sequence ID" value="CAG4968375.1"/>
    <property type="molecule type" value="Genomic_DNA"/>
</dbReference>
<evidence type="ECO:0000256" key="1">
    <source>
        <dbReference type="ARBA" id="ARBA00004533"/>
    </source>
</evidence>
<sequence>MRARRYTAAMTRLAARLLFLFATLVARLPWRWLTRLADALADAAIRRSSREARITARNLELVRADASADEHAELQRAVMRSTTRQVFETLRLWTGPRAGNLAMIREVHGAAHLDAAMAAGNGVIVAAPHFGNWELLNQWLAARTPLAILYAPPESRVGEAFLNLARADEDAARITQVRADGAGVRQLFKRLAAGGVVGILPDQQPKRGDGEFAPFFGLQALTMTLLGRLATRSGATVLMAWCERIDDEGRGPAFALHVEPAPAAVSDPDPATSAAALNAAVERIARRDPAQYQWTYKRFSVRPPGSGEENPYWPGCY</sequence>
<keyword evidence="3" id="KW-0997">Cell inner membrane</keyword>
<name>A0ABM8UC67_9GAMM</name>
<keyword evidence="8" id="KW-1185">Reference proteome</keyword>
<keyword evidence="2" id="KW-1003">Cell membrane</keyword>
<accession>A0ABM8UC67</accession>
<keyword evidence="4 7" id="KW-0808">Transferase</keyword>
<gene>
    <name evidence="7" type="primary">lpxL</name>
    <name evidence="7" type="ORF">LYB30171_00256</name>
</gene>
<dbReference type="InterPro" id="IPR004960">
    <property type="entry name" value="LipA_acyltrans"/>
</dbReference>
<evidence type="ECO:0000313" key="7">
    <source>
        <dbReference type="EMBL" id="CAG4968375.1"/>
    </source>
</evidence>
<dbReference type="CDD" id="cd07984">
    <property type="entry name" value="LPLAT_LABLAT-like"/>
    <property type="match status" value="1"/>
</dbReference>
<dbReference type="PANTHER" id="PTHR30606">
    <property type="entry name" value="LIPID A BIOSYNTHESIS LAUROYL ACYLTRANSFERASE"/>
    <property type="match status" value="1"/>
</dbReference>
<keyword evidence="5" id="KW-0472">Membrane</keyword>
<dbReference type="PANTHER" id="PTHR30606:SF10">
    <property type="entry name" value="PHOSPHATIDYLINOSITOL MANNOSIDE ACYLTRANSFERASE"/>
    <property type="match status" value="1"/>
</dbReference>
<dbReference type="EC" id="2.3.1.241" evidence="7"/>
<dbReference type="GO" id="GO:0008913">
    <property type="term" value="F:Kdo2-lipid IVA acyltransferase activity"/>
    <property type="evidence" value="ECO:0007669"/>
    <property type="project" value="UniProtKB-EC"/>
</dbReference>
<dbReference type="Proteomes" id="UP000680116">
    <property type="component" value="Chromosome"/>
</dbReference>
<dbReference type="Pfam" id="PF03279">
    <property type="entry name" value="Lip_A_acyltrans"/>
    <property type="match status" value="1"/>
</dbReference>
<comment type="subcellular location">
    <subcellularLocation>
        <location evidence="1">Cell inner membrane</location>
    </subcellularLocation>
</comment>
<evidence type="ECO:0000256" key="6">
    <source>
        <dbReference type="ARBA" id="ARBA00023315"/>
    </source>
</evidence>